<dbReference type="GO" id="GO:0032981">
    <property type="term" value="P:mitochondrial respiratory chain complex I assembly"/>
    <property type="evidence" value="ECO:0007669"/>
    <property type="project" value="TreeGrafter"/>
</dbReference>
<evidence type="ECO:0000313" key="3">
    <source>
        <dbReference type="EMBL" id="SVA10203.1"/>
    </source>
</evidence>
<evidence type="ECO:0000256" key="1">
    <source>
        <dbReference type="ARBA" id="ARBA00023002"/>
    </source>
</evidence>
<dbReference type="InterPro" id="IPR006076">
    <property type="entry name" value="FAD-dep_OxRdtase"/>
</dbReference>
<dbReference type="GO" id="GO:0005739">
    <property type="term" value="C:mitochondrion"/>
    <property type="evidence" value="ECO:0007669"/>
    <property type="project" value="GOC"/>
</dbReference>
<reference evidence="3" key="1">
    <citation type="submission" date="2018-05" db="EMBL/GenBank/DDBJ databases">
        <authorList>
            <person name="Lanie J.A."/>
            <person name="Ng W.-L."/>
            <person name="Kazmierczak K.M."/>
            <person name="Andrzejewski T.M."/>
            <person name="Davidsen T.M."/>
            <person name="Wayne K.J."/>
            <person name="Tettelin H."/>
            <person name="Glass J.I."/>
            <person name="Rusch D."/>
            <person name="Podicherti R."/>
            <person name="Tsui H.-C.T."/>
            <person name="Winkler M.E."/>
        </authorList>
    </citation>
    <scope>NUCLEOTIDE SEQUENCE</scope>
</reference>
<feature type="domain" description="FAD dependent oxidoreductase" evidence="2">
    <location>
        <begin position="10"/>
        <end position="392"/>
    </location>
</feature>
<organism evidence="3">
    <name type="scientific">marine metagenome</name>
    <dbReference type="NCBI Taxonomy" id="408172"/>
    <lineage>
        <taxon>unclassified sequences</taxon>
        <taxon>metagenomes</taxon>
        <taxon>ecological metagenomes</taxon>
    </lineage>
</organism>
<dbReference type="EMBL" id="UINC01003903">
    <property type="protein sequence ID" value="SVA10203.1"/>
    <property type="molecule type" value="Genomic_DNA"/>
</dbReference>
<protein>
    <recommendedName>
        <fullName evidence="2">FAD dependent oxidoreductase domain-containing protein</fullName>
    </recommendedName>
</protein>
<name>A0A381T8T5_9ZZZZ</name>
<dbReference type="Gene3D" id="3.50.50.60">
    <property type="entry name" value="FAD/NAD(P)-binding domain"/>
    <property type="match status" value="1"/>
</dbReference>
<accession>A0A381T8T5</accession>
<proteinExistence type="predicted"/>
<gene>
    <name evidence="3" type="ORF">METZ01_LOCUS63057</name>
</gene>
<dbReference type="Pfam" id="PF01266">
    <property type="entry name" value="DAO"/>
    <property type="match status" value="1"/>
</dbReference>
<dbReference type="GO" id="GO:0016491">
    <property type="term" value="F:oxidoreductase activity"/>
    <property type="evidence" value="ECO:0007669"/>
    <property type="project" value="UniProtKB-KW"/>
</dbReference>
<dbReference type="InterPro" id="IPR036188">
    <property type="entry name" value="FAD/NAD-bd_sf"/>
</dbReference>
<keyword evidence="1" id="KW-0560">Oxidoreductase</keyword>
<dbReference type="SUPFAM" id="SSF51905">
    <property type="entry name" value="FAD/NAD(P)-binding domain"/>
    <property type="match status" value="1"/>
</dbReference>
<dbReference type="AlphaFoldDB" id="A0A381T8T5"/>
<sequence>MSKAPNDRYDAIVIGAGIIGSAVAFELAKKGYSTLNLDKLPASGYGSTSNSCAIVRAHYSTYDGVAMAYEGFSYWKDWPGYLDAEDERGHALYLQCGTVLFMLEGGHHEKVLPLFDQVDVPYEIWDNETMAERVPFFEHGTHGDPCRPEDDRFWAEPEGELIGALFTPDSGYVSDPQLATHNLQRAAEAKGGEFRFNVEVADIRQTDGRVAGVTLADGTEIDAPVVVNVAGPHSFVINRMAGVYDSMNIKTKALRHEVHHVPSPAGVDYERDGLHSSDPDLAIYVRPESGNNILIGSEDPTCDSQVWVDDPDDYDDVVSDAQWNAQVLRLARRMPSLGVPNEKKGIVDLYDVSDDWIPIYDRTDLDGFYVAIGSSGNQFKNAPVAGYCMSELIDAIENGHDHDADPLVVTGVYTGLEMDMGFYRRNREINANSSFSVNG</sequence>
<dbReference type="Gene3D" id="3.30.9.10">
    <property type="entry name" value="D-Amino Acid Oxidase, subunit A, domain 2"/>
    <property type="match status" value="1"/>
</dbReference>
<dbReference type="PANTHER" id="PTHR13847:SF287">
    <property type="entry name" value="FAD-DEPENDENT OXIDOREDUCTASE DOMAIN-CONTAINING PROTEIN 1"/>
    <property type="match status" value="1"/>
</dbReference>
<dbReference type="PANTHER" id="PTHR13847">
    <property type="entry name" value="SARCOSINE DEHYDROGENASE-RELATED"/>
    <property type="match status" value="1"/>
</dbReference>
<evidence type="ECO:0000259" key="2">
    <source>
        <dbReference type="Pfam" id="PF01266"/>
    </source>
</evidence>